<dbReference type="OrthoDB" id="3209829at2"/>
<evidence type="ECO:0000313" key="5">
    <source>
        <dbReference type="Proteomes" id="UP000249340"/>
    </source>
</evidence>
<keyword evidence="5" id="KW-1185">Reference proteome</keyword>
<evidence type="ECO:0000256" key="1">
    <source>
        <dbReference type="ARBA" id="ARBA00022801"/>
    </source>
</evidence>
<gene>
    <name evidence="4" type="ORF">C7M71_000460</name>
</gene>
<dbReference type="PANTHER" id="PTHR43540">
    <property type="entry name" value="PEROXYUREIDOACRYLATE/UREIDOACRYLATE AMIDOHYDROLASE-RELATED"/>
    <property type="match status" value="1"/>
</dbReference>
<feature type="compositionally biased region" description="Low complexity" evidence="2">
    <location>
        <begin position="41"/>
        <end position="50"/>
    </location>
</feature>
<dbReference type="KEGG" id="stri:C7M71_000460"/>
<evidence type="ECO:0000256" key="2">
    <source>
        <dbReference type="SAM" id="MobiDB-lite"/>
    </source>
</evidence>
<accession>A0A345SR16</accession>
<dbReference type="AlphaFoldDB" id="A0A345SR16"/>
<proteinExistence type="predicted"/>
<evidence type="ECO:0000259" key="3">
    <source>
        <dbReference type="Pfam" id="PF00857"/>
    </source>
</evidence>
<dbReference type="InterPro" id="IPR036380">
    <property type="entry name" value="Isochorismatase-like_sf"/>
</dbReference>
<organism evidence="4 5">
    <name type="scientific">Peterkaempfera bronchialis</name>
    <dbReference type="NCBI Taxonomy" id="2126346"/>
    <lineage>
        <taxon>Bacteria</taxon>
        <taxon>Bacillati</taxon>
        <taxon>Actinomycetota</taxon>
        <taxon>Actinomycetes</taxon>
        <taxon>Kitasatosporales</taxon>
        <taxon>Streptomycetaceae</taxon>
        <taxon>Peterkaempfera</taxon>
    </lineage>
</organism>
<dbReference type="SUPFAM" id="SSF52499">
    <property type="entry name" value="Isochorismatase-like hydrolases"/>
    <property type="match status" value="1"/>
</dbReference>
<dbReference type="InterPro" id="IPR050272">
    <property type="entry name" value="Isochorismatase-like_hydrls"/>
</dbReference>
<feature type="compositionally biased region" description="Pro residues" evidence="2">
    <location>
        <begin position="24"/>
        <end position="40"/>
    </location>
</feature>
<dbReference type="EMBL" id="CP031264">
    <property type="protein sequence ID" value="AXI76171.1"/>
    <property type="molecule type" value="Genomic_DNA"/>
</dbReference>
<dbReference type="Gene3D" id="3.40.50.850">
    <property type="entry name" value="Isochorismatase-like"/>
    <property type="match status" value="1"/>
</dbReference>
<keyword evidence="1" id="KW-0378">Hydrolase</keyword>
<feature type="region of interest" description="Disordered" evidence="2">
    <location>
        <begin position="1"/>
        <end position="50"/>
    </location>
</feature>
<sequence>MGRARERPAGPHCRAMPTRRPTRRPPGPPRVTPPALPPPVRRSGGVRPPRLVPFRSGGCMTRPELSIDPARTALVIIECQNGVVGPDSRMPDLVAAAKPVLPEIGRLARAARAAGAQVVHLTYVPALDNRSSNRNTPLLRAIADSQADWTADHPAVQVVEEIGVGEGDLVLPRHTGVSPTHGTELASLLRNAGVTTVVLAGVSLNVALPVTSAELADEGFRIVIAREAVAGTPVEHGESILRHTLRMLATLTTTDALITALDRSTS</sequence>
<dbReference type="GO" id="GO:0016787">
    <property type="term" value="F:hydrolase activity"/>
    <property type="evidence" value="ECO:0007669"/>
    <property type="project" value="UniProtKB-KW"/>
</dbReference>
<protein>
    <submittedName>
        <fullName evidence="4">Isochorismatase family protein</fullName>
    </submittedName>
</protein>
<dbReference type="Pfam" id="PF00857">
    <property type="entry name" value="Isochorismatase"/>
    <property type="match status" value="1"/>
</dbReference>
<dbReference type="Proteomes" id="UP000249340">
    <property type="component" value="Chromosome"/>
</dbReference>
<name>A0A345SR16_9ACTN</name>
<dbReference type="InterPro" id="IPR000868">
    <property type="entry name" value="Isochorismatase-like_dom"/>
</dbReference>
<reference evidence="5" key="1">
    <citation type="submission" date="2018-07" db="EMBL/GenBank/DDBJ databases">
        <title>Streptacidiphilus bronchialis DSM 106435 chromosome.</title>
        <authorList>
            <person name="Batra D."/>
            <person name="Gulvik C.A."/>
        </authorList>
    </citation>
    <scope>NUCLEOTIDE SEQUENCE [LARGE SCALE GENOMIC DNA]</scope>
    <source>
        <strain evidence="5">DSM 106435</strain>
    </source>
</reference>
<feature type="domain" description="Isochorismatase-like" evidence="3">
    <location>
        <begin position="72"/>
        <end position="255"/>
    </location>
</feature>
<evidence type="ECO:0000313" key="4">
    <source>
        <dbReference type="EMBL" id="AXI76171.1"/>
    </source>
</evidence>